<accession>A0A914QSH2</accession>
<protein>
    <submittedName>
        <fullName evidence="2">Uncharacterized protein</fullName>
    </submittedName>
</protein>
<dbReference type="AlphaFoldDB" id="A0A914QSH2"/>
<sequence length="114" mass="13233">MTKFQILKDKMIRNADKNERSDQLIDELEIKLESITSNFNNHIRIEFDDPMVKNIELHATNLQQDDVDLILAVAEYNAIKDLEKISELPAEEQIEQCEALLTENSKGFFELLPN</sequence>
<dbReference type="Proteomes" id="UP000887578">
    <property type="component" value="Unplaced"/>
</dbReference>
<organism evidence="1 2">
    <name type="scientific">Panagrolaimus davidi</name>
    <dbReference type="NCBI Taxonomy" id="227884"/>
    <lineage>
        <taxon>Eukaryota</taxon>
        <taxon>Metazoa</taxon>
        <taxon>Ecdysozoa</taxon>
        <taxon>Nematoda</taxon>
        <taxon>Chromadorea</taxon>
        <taxon>Rhabditida</taxon>
        <taxon>Tylenchina</taxon>
        <taxon>Panagrolaimomorpha</taxon>
        <taxon>Panagrolaimoidea</taxon>
        <taxon>Panagrolaimidae</taxon>
        <taxon>Panagrolaimus</taxon>
    </lineage>
</organism>
<name>A0A914QSH2_9BILA</name>
<proteinExistence type="predicted"/>
<keyword evidence="1" id="KW-1185">Reference proteome</keyword>
<evidence type="ECO:0000313" key="1">
    <source>
        <dbReference type="Proteomes" id="UP000887578"/>
    </source>
</evidence>
<evidence type="ECO:0000313" key="2">
    <source>
        <dbReference type="WBParaSite" id="PDA_v2.g6470.t1"/>
    </source>
</evidence>
<reference evidence="2" key="1">
    <citation type="submission" date="2022-11" db="UniProtKB">
        <authorList>
            <consortium name="WormBaseParasite"/>
        </authorList>
    </citation>
    <scope>IDENTIFICATION</scope>
</reference>
<dbReference type="WBParaSite" id="PDA_v2.g6470.t1">
    <property type="protein sequence ID" value="PDA_v2.g6470.t1"/>
    <property type="gene ID" value="PDA_v2.g6470"/>
</dbReference>